<evidence type="ECO:0000256" key="12">
    <source>
        <dbReference type="SAM" id="MobiDB-lite"/>
    </source>
</evidence>
<dbReference type="PANTHER" id="PTHR31321:SF57">
    <property type="entry name" value="PECTINESTERASE 53-RELATED"/>
    <property type="match status" value="1"/>
</dbReference>
<gene>
    <name evidence="14" type="ORF">PCASD_10782</name>
</gene>
<name>A0A2N5ULC3_9BASI</name>
<proteinExistence type="inferred from homology"/>
<dbReference type="InterPro" id="IPR012334">
    <property type="entry name" value="Pectin_lyas_fold"/>
</dbReference>
<evidence type="ECO:0000256" key="11">
    <source>
        <dbReference type="RuleBase" id="RU000589"/>
    </source>
</evidence>
<feature type="domain" description="Pectinesterase catalytic" evidence="13">
    <location>
        <begin position="102"/>
        <end position="363"/>
    </location>
</feature>
<comment type="catalytic activity">
    <reaction evidence="9 11">
        <text>[(1-&gt;4)-alpha-D-galacturonosyl methyl ester](n) + n H2O = [(1-&gt;4)-alpha-D-galacturonosyl](n) + n methanol + n H(+)</text>
        <dbReference type="Rhea" id="RHEA:22380"/>
        <dbReference type="Rhea" id="RHEA-COMP:14570"/>
        <dbReference type="Rhea" id="RHEA-COMP:14573"/>
        <dbReference type="ChEBI" id="CHEBI:15377"/>
        <dbReference type="ChEBI" id="CHEBI:15378"/>
        <dbReference type="ChEBI" id="CHEBI:17790"/>
        <dbReference type="ChEBI" id="CHEBI:140522"/>
        <dbReference type="ChEBI" id="CHEBI:140523"/>
        <dbReference type="EC" id="3.1.1.11"/>
    </reaction>
</comment>
<dbReference type="PROSITE" id="PS00503">
    <property type="entry name" value="PECTINESTERASE_2"/>
    <property type="match status" value="1"/>
</dbReference>
<dbReference type="PANTHER" id="PTHR31321">
    <property type="entry name" value="ACYL-COA THIOESTER HYDROLASE YBHC-RELATED"/>
    <property type="match status" value="1"/>
</dbReference>
<keyword evidence="7 11" id="KW-0378">Hydrolase</keyword>
<dbReference type="Proteomes" id="UP000235392">
    <property type="component" value="Unassembled WGS sequence"/>
</dbReference>
<evidence type="ECO:0000256" key="9">
    <source>
        <dbReference type="ARBA" id="ARBA00047928"/>
    </source>
</evidence>
<dbReference type="GO" id="GO:0005576">
    <property type="term" value="C:extracellular region"/>
    <property type="evidence" value="ECO:0007669"/>
    <property type="project" value="UniProtKB-SubCell"/>
</dbReference>
<evidence type="ECO:0000256" key="5">
    <source>
        <dbReference type="ARBA" id="ARBA00022525"/>
    </source>
</evidence>
<feature type="active site" evidence="10">
    <location>
        <position position="250"/>
    </location>
</feature>
<sequence>MIAYEGQRSASLTAGTGSGVPGPMRATRPSARGRPEHIPFQPSPKPRLEDRSPEDDHASLLNMLSHAKTRTSLWVAAFLSLSSTWAQSSPPAGALIVRQNNPGRGEYATISAAVDALSGLSGEKTIFIYPGRYTGQVKIKYSYPLNVQGYSDNPTSAASNQVTVQAAVSAAQAGSNVNSATIGAYSAGIRISNLNVINSFGTGRDTQALALAATGDRQVFKYCTFSSFQDTVEVEGRAYFLGSRIEGATDFIFGAGSAWFESVILAVKASSPAYITAQRNSAGGSTSFVINNSQVISAGAAKGSTYLGRPWSENAIVVFQKCSLSDIINPDGWSVWSRNDPHTAHVSFEEYQNVGAGASTGARKLGTQRSSPASIASVLGSDYNSWAN</sequence>
<accession>A0A2N5ULC3</accession>
<dbReference type="InterPro" id="IPR033131">
    <property type="entry name" value="Pectinesterase_Asp_AS"/>
</dbReference>
<evidence type="ECO:0000259" key="13">
    <source>
        <dbReference type="Pfam" id="PF01095"/>
    </source>
</evidence>
<comment type="function">
    <text evidence="11">Involved in maceration and soft-rotting of plant tissue.</text>
</comment>
<organism evidence="14 15">
    <name type="scientific">Puccinia coronata f. sp. avenae</name>
    <dbReference type="NCBI Taxonomy" id="200324"/>
    <lineage>
        <taxon>Eukaryota</taxon>
        <taxon>Fungi</taxon>
        <taxon>Dikarya</taxon>
        <taxon>Basidiomycota</taxon>
        <taxon>Pucciniomycotina</taxon>
        <taxon>Pucciniomycetes</taxon>
        <taxon>Pucciniales</taxon>
        <taxon>Pucciniaceae</taxon>
        <taxon>Puccinia</taxon>
    </lineage>
</organism>
<dbReference type="SUPFAM" id="SSF51126">
    <property type="entry name" value="Pectin lyase-like"/>
    <property type="match status" value="1"/>
</dbReference>
<evidence type="ECO:0000256" key="2">
    <source>
        <dbReference type="ARBA" id="ARBA00005184"/>
    </source>
</evidence>
<keyword evidence="6" id="KW-0732">Signal</keyword>
<evidence type="ECO:0000256" key="8">
    <source>
        <dbReference type="ARBA" id="ARBA00023085"/>
    </source>
</evidence>
<dbReference type="FunFam" id="2.160.20.10:FF:000014">
    <property type="entry name" value="Pectinesterase"/>
    <property type="match status" value="1"/>
</dbReference>
<evidence type="ECO:0000256" key="3">
    <source>
        <dbReference type="ARBA" id="ARBA00008891"/>
    </source>
</evidence>
<comment type="subcellular location">
    <subcellularLocation>
        <location evidence="1 11">Secreted</location>
    </subcellularLocation>
</comment>
<dbReference type="AlphaFoldDB" id="A0A2N5ULC3"/>
<comment type="similarity">
    <text evidence="3">Belongs to the pectinesterase family.</text>
</comment>
<reference evidence="14 15" key="1">
    <citation type="submission" date="2017-11" db="EMBL/GenBank/DDBJ databases">
        <title>De novo assembly and phasing of dikaryotic genomes from two isolates of Puccinia coronata f. sp. avenae, the causal agent of oat crown rust.</title>
        <authorList>
            <person name="Miller M.E."/>
            <person name="Zhang Y."/>
            <person name="Omidvar V."/>
            <person name="Sperschneider J."/>
            <person name="Schwessinger B."/>
            <person name="Raley C."/>
            <person name="Palmer J.M."/>
            <person name="Garnica D."/>
            <person name="Upadhyaya N."/>
            <person name="Rathjen J."/>
            <person name="Taylor J.M."/>
            <person name="Park R.F."/>
            <person name="Dodds P.N."/>
            <person name="Hirsch C.D."/>
            <person name="Kianian S.F."/>
            <person name="Figueroa M."/>
        </authorList>
    </citation>
    <scope>NUCLEOTIDE SEQUENCE [LARGE SCALE GENOMIC DNA]</scope>
    <source>
        <strain evidence="14">12SD80</strain>
    </source>
</reference>
<keyword evidence="8 11" id="KW-0063">Aspartyl esterase</keyword>
<evidence type="ECO:0000256" key="6">
    <source>
        <dbReference type="ARBA" id="ARBA00022729"/>
    </source>
</evidence>
<dbReference type="EMBL" id="PGCI01000126">
    <property type="protein sequence ID" value="PLW38563.1"/>
    <property type="molecule type" value="Genomic_DNA"/>
</dbReference>
<protein>
    <recommendedName>
        <fullName evidence="4 11">Pectinesterase</fullName>
        <ecNumber evidence="4 11">3.1.1.11</ecNumber>
    </recommendedName>
</protein>
<evidence type="ECO:0000313" key="14">
    <source>
        <dbReference type="EMBL" id="PLW38563.1"/>
    </source>
</evidence>
<comment type="pathway">
    <text evidence="2 11">Glycan metabolism; pectin degradation; 2-dehydro-3-deoxy-D-gluconate from pectin: step 1/5.</text>
</comment>
<feature type="region of interest" description="Disordered" evidence="12">
    <location>
        <begin position="1"/>
        <end position="54"/>
    </location>
</feature>
<dbReference type="Gene3D" id="2.160.20.10">
    <property type="entry name" value="Single-stranded right-handed beta-helix, Pectin lyase-like"/>
    <property type="match status" value="1"/>
</dbReference>
<dbReference type="EC" id="3.1.1.11" evidence="4 11"/>
<comment type="caution">
    <text evidence="14">The sequence shown here is derived from an EMBL/GenBank/DDBJ whole genome shotgun (WGS) entry which is preliminary data.</text>
</comment>
<evidence type="ECO:0000313" key="15">
    <source>
        <dbReference type="Proteomes" id="UP000235392"/>
    </source>
</evidence>
<keyword evidence="5 11" id="KW-0964">Secreted</keyword>
<keyword evidence="11" id="KW-0961">Cell wall biogenesis/degradation</keyword>
<evidence type="ECO:0000256" key="4">
    <source>
        <dbReference type="ARBA" id="ARBA00013229"/>
    </source>
</evidence>
<dbReference type="GO" id="GO:0030599">
    <property type="term" value="F:pectinesterase activity"/>
    <property type="evidence" value="ECO:0007669"/>
    <property type="project" value="UniProtKB-UniRule"/>
</dbReference>
<dbReference type="InterPro" id="IPR000070">
    <property type="entry name" value="Pectinesterase_cat"/>
</dbReference>
<evidence type="ECO:0000256" key="10">
    <source>
        <dbReference type="PROSITE-ProRule" id="PRU10040"/>
    </source>
</evidence>
<dbReference type="GO" id="GO:0045490">
    <property type="term" value="P:pectin catabolic process"/>
    <property type="evidence" value="ECO:0007669"/>
    <property type="project" value="UniProtKB-UniRule"/>
</dbReference>
<dbReference type="GO" id="GO:0042545">
    <property type="term" value="P:cell wall modification"/>
    <property type="evidence" value="ECO:0007669"/>
    <property type="project" value="UniProtKB-UniRule"/>
</dbReference>
<dbReference type="UniPathway" id="UPA00545">
    <property type="reaction ID" value="UER00823"/>
</dbReference>
<dbReference type="InterPro" id="IPR011050">
    <property type="entry name" value="Pectin_lyase_fold/virulence"/>
</dbReference>
<evidence type="ECO:0000256" key="1">
    <source>
        <dbReference type="ARBA" id="ARBA00004613"/>
    </source>
</evidence>
<evidence type="ECO:0000256" key="7">
    <source>
        <dbReference type="ARBA" id="ARBA00022801"/>
    </source>
</evidence>
<dbReference type="Pfam" id="PF01095">
    <property type="entry name" value="Pectinesterase"/>
    <property type="match status" value="1"/>
</dbReference>